<name>A0A6L9EDN1_9FLAO</name>
<proteinExistence type="predicted"/>
<reference evidence="3 4" key="1">
    <citation type="submission" date="2020-01" db="EMBL/GenBank/DDBJ databases">
        <title>Bacteria diversity of Porities sp.</title>
        <authorList>
            <person name="Wang G."/>
        </authorList>
    </citation>
    <scope>NUCLEOTIDE SEQUENCE [LARGE SCALE GENOMIC DNA]</scope>
    <source>
        <strain evidence="3 4">R33</strain>
    </source>
</reference>
<feature type="domain" description="DUF547" evidence="2">
    <location>
        <begin position="75"/>
        <end position="173"/>
    </location>
</feature>
<dbReference type="InterPro" id="IPR051548">
    <property type="entry name" value="Grx-like_ET"/>
</dbReference>
<comment type="caution">
    <text evidence="3">The sequence shown here is derived from an EMBL/GenBank/DDBJ whole genome shotgun (WGS) entry which is preliminary data.</text>
</comment>
<feature type="signal peptide" evidence="1">
    <location>
        <begin position="1"/>
        <end position="21"/>
    </location>
</feature>
<protein>
    <submittedName>
        <fullName evidence="3">DUF547 domain-containing protein</fullName>
    </submittedName>
</protein>
<dbReference type="RefSeq" id="WP_161435813.1">
    <property type="nucleotide sequence ID" value="NZ_WXYO01000005.1"/>
</dbReference>
<evidence type="ECO:0000256" key="1">
    <source>
        <dbReference type="SAM" id="SignalP"/>
    </source>
</evidence>
<dbReference type="InterPro" id="IPR006869">
    <property type="entry name" value="DUF547"/>
</dbReference>
<gene>
    <name evidence="3" type="ORF">GTQ38_12260</name>
</gene>
<evidence type="ECO:0000313" key="3">
    <source>
        <dbReference type="EMBL" id="NAS12783.1"/>
    </source>
</evidence>
<sequence length="239" mass="27381">MKNLVFVFAIMISGLMTSVQAQGTSEFFTKADSFFKTYVKDGRVAYKDIKAKPAELDELLRMAQGISVSENDAANYQAFWINSYNLLVIKGIVDNYPVKSPLDIGGFFDKKKYEIGGTSTTLNDLENKLLRARFPKEPRFHFVLVCAGLGCPPIISQAYLPNTLDDQLQTQTKKALNDPNFIRVNKNKVKISQIFEWYNEDFVQDGQDLVSFINKYKEDKLPEKAKVSYYTYDWTLNDR</sequence>
<keyword evidence="1" id="KW-0732">Signal</keyword>
<dbReference type="Proteomes" id="UP000475249">
    <property type="component" value="Unassembled WGS sequence"/>
</dbReference>
<dbReference type="Pfam" id="PF04784">
    <property type="entry name" value="DUF547"/>
    <property type="match status" value="1"/>
</dbReference>
<dbReference type="PANTHER" id="PTHR34386:SF1">
    <property type="entry name" value="GLUTAREDOXIN-LIKE PROTEIN NRDH"/>
    <property type="match status" value="1"/>
</dbReference>
<dbReference type="AlphaFoldDB" id="A0A6L9EDN1"/>
<dbReference type="PANTHER" id="PTHR34386">
    <property type="entry name" value="GLUTAREDOXIN"/>
    <property type="match status" value="1"/>
</dbReference>
<dbReference type="EMBL" id="WXYO01000005">
    <property type="protein sequence ID" value="NAS12783.1"/>
    <property type="molecule type" value="Genomic_DNA"/>
</dbReference>
<dbReference type="GO" id="GO:0045454">
    <property type="term" value="P:cell redox homeostasis"/>
    <property type="evidence" value="ECO:0007669"/>
    <property type="project" value="TreeGrafter"/>
</dbReference>
<evidence type="ECO:0000313" key="4">
    <source>
        <dbReference type="Proteomes" id="UP000475249"/>
    </source>
</evidence>
<dbReference type="GO" id="GO:0009055">
    <property type="term" value="F:electron transfer activity"/>
    <property type="evidence" value="ECO:0007669"/>
    <property type="project" value="TreeGrafter"/>
</dbReference>
<evidence type="ECO:0000259" key="2">
    <source>
        <dbReference type="Pfam" id="PF04784"/>
    </source>
</evidence>
<accession>A0A6L9EDN1</accession>
<organism evidence="3 4">
    <name type="scientific">Poritiphilus flavus</name>
    <dbReference type="NCBI Taxonomy" id="2697053"/>
    <lineage>
        <taxon>Bacteria</taxon>
        <taxon>Pseudomonadati</taxon>
        <taxon>Bacteroidota</taxon>
        <taxon>Flavobacteriia</taxon>
        <taxon>Flavobacteriales</taxon>
        <taxon>Flavobacteriaceae</taxon>
        <taxon>Poritiphilus</taxon>
    </lineage>
</organism>
<keyword evidence="4" id="KW-1185">Reference proteome</keyword>
<feature type="chain" id="PRO_5026804784" evidence="1">
    <location>
        <begin position="22"/>
        <end position="239"/>
    </location>
</feature>